<sequence length="64" mass="6885">MCLTLGLILKQSLRQTQGVILSAEIVCLDLTMDGIGVPTLFRTRWIKSTAQLSYSSQTGLTAAA</sequence>
<accession>K2J6D2</accession>
<name>K2J6D2_9RHOB</name>
<organism evidence="1 2">
    <name type="scientific">Celeribacter baekdonensis B30</name>
    <dbReference type="NCBI Taxonomy" id="1208323"/>
    <lineage>
        <taxon>Bacteria</taxon>
        <taxon>Pseudomonadati</taxon>
        <taxon>Pseudomonadota</taxon>
        <taxon>Alphaproteobacteria</taxon>
        <taxon>Rhodobacterales</taxon>
        <taxon>Roseobacteraceae</taxon>
        <taxon>Celeribacter</taxon>
    </lineage>
</organism>
<proteinExistence type="predicted"/>
<dbReference type="AlphaFoldDB" id="K2J6D2"/>
<protein>
    <submittedName>
        <fullName evidence="1">Uncharacterized protein</fullName>
    </submittedName>
</protein>
<dbReference type="Proteomes" id="UP000006762">
    <property type="component" value="Unassembled WGS sequence"/>
</dbReference>
<evidence type="ECO:0000313" key="2">
    <source>
        <dbReference type="Proteomes" id="UP000006762"/>
    </source>
</evidence>
<gene>
    <name evidence="1" type="ORF">B30_13524</name>
</gene>
<dbReference type="PATRIC" id="fig|1208323.3.peg.2799"/>
<keyword evidence="2" id="KW-1185">Reference proteome</keyword>
<dbReference type="STRING" id="1208323.B30_13524"/>
<reference evidence="1 2" key="1">
    <citation type="submission" date="2012-09" db="EMBL/GenBank/DDBJ databases">
        <title>Celeribacter baekdonensis B30 Genome Sequencing.</title>
        <authorList>
            <person name="Wang W."/>
        </authorList>
    </citation>
    <scope>NUCLEOTIDE SEQUENCE [LARGE SCALE GENOMIC DNA]</scope>
    <source>
        <strain evidence="1 2">B30</strain>
    </source>
</reference>
<evidence type="ECO:0000313" key="1">
    <source>
        <dbReference type="EMBL" id="EKE70487.1"/>
    </source>
</evidence>
<comment type="caution">
    <text evidence="1">The sequence shown here is derived from an EMBL/GenBank/DDBJ whole genome shotgun (WGS) entry which is preliminary data.</text>
</comment>
<dbReference type="EMBL" id="AMRK01000007">
    <property type="protein sequence ID" value="EKE70487.1"/>
    <property type="molecule type" value="Genomic_DNA"/>
</dbReference>